<dbReference type="PROSITE" id="PS00211">
    <property type="entry name" value="ABC_TRANSPORTER_1"/>
    <property type="match status" value="2"/>
</dbReference>
<dbReference type="SUPFAM" id="SSF52540">
    <property type="entry name" value="P-loop containing nucleoside triphosphate hydrolases"/>
    <property type="match status" value="2"/>
</dbReference>
<evidence type="ECO:0000259" key="6">
    <source>
        <dbReference type="PROSITE" id="PS50893"/>
    </source>
</evidence>
<dbReference type="PANTHER" id="PTHR43553">
    <property type="entry name" value="HEAVY METAL TRANSPORTER"/>
    <property type="match status" value="1"/>
</dbReference>
<dbReference type="Proteomes" id="UP001359781">
    <property type="component" value="Unassembled WGS sequence"/>
</dbReference>
<keyword evidence="2" id="KW-0813">Transport</keyword>
<dbReference type="InterPro" id="IPR003439">
    <property type="entry name" value="ABC_transporter-like_ATP-bd"/>
</dbReference>
<dbReference type="InterPro" id="IPR015856">
    <property type="entry name" value="ABC_transpr_CbiO/EcfA_su"/>
</dbReference>
<evidence type="ECO:0000256" key="2">
    <source>
        <dbReference type="ARBA" id="ARBA00022448"/>
    </source>
</evidence>
<feature type="compositionally biased region" description="Gly residues" evidence="5">
    <location>
        <begin position="469"/>
        <end position="479"/>
    </location>
</feature>
<dbReference type="PANTHER" id="PTHR43553:SF24">
    <property type="entry name" value="ENERGY-COUPLING FACTOR TRANSPORTER ATP-BINDING PROTEIN ECFA1"/>
    <property type="match status" value="1"/>
</dbReference>
<dbReference type="InterPro" id="IPR027417">
    <property type="entry name" value="P-loop_NTPase"/>
</dbReference>
<dbReference type="SMART" id="SM00382">
    <property type="entry name" value="AAA"/>
    <property type="match status" value="2"/>
</dbReference>
<feature type="region of interest" description="Disordered" evidence="5">
    <location>
        <begin position="1"/>
        <end position="25"/>
    </location>
</feature>
<dbReference type="InterPro" id="IPR017871">
    <property type="entry name" value="ABC_transporter-like_CS"/>
</dbReference>
<proteinExistence type="inferred from homology"/>
<evidence type="ECO:0000313" key="8">
    <source>
        <dbReference type="Proteomes" id="UP001359781"/>
    </source>
</evidence>
<dbReference type="Pfam" id="PF00005">
    <property type="entry name" value="ABC_tran"/>
    <property type="match status" value="2"/>
</dbReference>
<feature type="region of interest" description="Disordered" evidence="5">
    <location>
        <begin position="459"/>
        <end position="479"/>
    </location>
</feature>
<gene>
    <name evidence="7" type="ORF">V5S96_05195</name>
</gene>
<organism evidence="7 8">
    <name type="scientific">Corynebacterium mastitidis</name>
    <dbReference type="NCBI Taxonomy" id="161890"/>
    <lineage>
        <taxon>Bacteria</taxon>
        <taxon>Bacillati</taxon>
        <taxon>Actinomycetota</taxon>
        <taxon>Actinomycetes</taxon>
        <taxon>Mycobacteriales</taxon>
        <taxon>Corynebacteriaceae</taxon>
        <taxon>Corynebacterium</taxon>
    </lineage>
</organism>
<evidence type="ECO:0000256" key="5">
    <source>
        <dbReference type="SAM" id="MobiDB-lite"/>
    </source>
</evidence>
<dbReference type="InterPro" id="IPR050095">
    <property type="entry name" value="ECF_ABC_transporter_ATP-bd"/>
</dbReference>
<comment type="similarity">
    <text evidence="1">Belongs to the ABC transporter superfamily.</text>
</comment>
<evidence type="ECO:0000256" key="1">
    <source>
        <dbReference type="ARBA" id="ARBA00005417"/>
    </source>
</evidence>
<evidence type="ECO:0000256" key="4">
    <source>
        <dbReference type="ARBA" id="ARBA00022840"/>
    </source>
</evidence>
<dbReference type="PROSITE" id="PS50893">
    <property type="entry name" value="ABC_TRANSPORTER_2"/>
    <property type="match status" value="2"/>
</dbReference>
<reference evidence="7 8" key="1">
    <citation type="submission" date="2024-02" db="EMBL/GenBank/DDBJ databases">
        <title>Whole genome sequencing and characterization of Corynebacterium isolated from the ocular surface of dry eye disease sufferers.</title>
        <authorList>
            <person name="Naqvi M."/>
        </authorList>
    </citation>
    <scope>NUCLEOTIDE SEQUENCE [LARGE SCALE GENOMIC DNA]</scope>
    <source>
        <strain evidence="7 8">PCRF</strain>
    </source>
</reference>
<feature type="compositionally biased region" description="Low complexity" evidence="5">
    <location>
        <begin position="1"/>
        <end position="21"/>
    </location>
</feature>
<evidence type="ECO:0000256" key="3">
    <source>
        <dbReference type="ARBA" id="ARBA00022741"/>
    </source>
</evidence>
<sequence length="479" mass="50804">MTRGRQGARAPRPAQHPRGAGVEPGAIRARGFGWRHATRTRAALAGIDLDVAPGERIVLTGDSGAGKSTLLGALAGVLGGQDEGERSGTLHVGGVVGLVLQDPDSQVIASRVGDDVAFGCENLGVPRAEIWSRVRRALDLVGLDLPLDAPTRYLSGGQKQRLALAGVVAMGADVVLLDEPTANLDPEGRREVRGAVDALAARTGATVIVVEHRPELWSDLATRFLHLGADGLREITARELPRRPHLPPARPERARGEDLLRAERVRTAAGREHSLRLPCGASTVITGPNGAGKTQLAMVLGGLVAPRAGTLRLHPDLARGLSAPPHRWRSRDLARRIGTVFQNPEHQFVARTVEEDLLVGGPAARAEELMERLRLTHLRGANPYTLSGGEKRRLSVATALMGDPALVVLDEPTFGQDDATFAELVGLLRGLTERGTTVVSITHDEDFVRALGDQHVHIPGVREGHSDNGGDGAPGGERP</sequence>
<accession>A0ABU8NZS8</accession>
<dbReference type="Gene3D" id="3.40.50.300">
    <property type="entry name" value="P-loop containing nucleotide triphosphate hydrolases"/>
    <property type="match status" value="2"/>
</dbReference>
<comment type="caution">
    <text evidence="7">The sequence shown here is derived from an EMBL/GenBank/DDBJ whole genome shotgun (WGS) entry which is preliminary data.</text>
</comment>
<evidence type="ECO:0000313" key="7">
    <source>
        <dbReference type="EMBL" id="MEJ4099756.1"/>
    </source>
</evidence>
<keyword evidence="4 7" id="KW-0067">ATP-binding</keyword>
<dbReference type="GO" id="GO:0005524">
    <property type="term" value="F:ATP binding"/>
    <property type="evidence" value="ECO:0007669"/>
    <property type="project" value="UniProtKB-KW"/>
</dbReference>
<dbReference type="EMBL" id="JBAHVJ010000005">
    <property type="protein sequence ID" value="MEJ4099756.1"/>
    <property type="molecule type" value="Genomic_DNA"/>
</dbReference>
<keyword evidence="3" id="KW-0547">Nucleotide-binding</keyword>
<feature type="domain" description="ABC transporter" evidence="6">
    <location>
        <begin position="254"/>
        <end position="478"/>
    </location>
</feature>
<keyword evidence="8" id="KW-1185">Reference proteome</keyword>
<protein>
    <submittedName>
        <fullName evidence="7">ABC transporter ATP-binding protein</fullName>
    </submittedName>
</protein>
<name>A0ABU8NZS8_9CORY</name>
<dbReference type="CDD" id="cd03225">
    <property type="entry name" value="ABC_cobalt_CbiO_domain1"/>
    <property type="match status" value="2"/>
</dbReference>
<dbReference type="InterPro" id="IPR003593">
    <property type="entry name" value="AAA+_ATPase"/>
</dbReference>
<feature type="compositionally biased region" description="Basic and acidic residues" evidence="5">
    <location>
        <begin position="459"/>
        <end position="468"/>
    </location>
</feature>
<feature type="domain" description="ABC transporter" evidence="6">
    <location>
        <begin position="27"/>
        <end position="254"/>
    </location>
</feature>